<dbReference type="EMBL" id="HBIZ01033542">
    <property type="protein sequence ID" value="CAE0768760.1"/>
    <property type="molecule type" value="Transcribed_RNA"/>
</dbReference>
<dbReference type="AlphaFoldDB" id="A0A7S4BKD6"/>
<dbReference type="GO" id="GO:0016462">
    <property type="term" value="F:pyrophosphatase activity"/>
    <property type="evidence" value="ECO:0007669"/>
    <property type="project" value="UniProtKB-ARBA"/>
</dbReference>
<evidence type="ECO:0000256" key="1">
    <source>
        <dbReference type="SAM" id="MobiDB-lite"/>
    </source>
</evidence>
<name>A0A7S4BKD6_CHRCT</name>
<feature type="domain" description="CYTH" evidence="2">
    <location>
        <begin position="2"/>
        <end position="82"/>
    </location>
</feature>
<protein>
    <recommendedName>
        <fullName evidence="2">CYTH domain-containing protein</fullName>
    </recommendedName>
</protein>
<dbReference type="Pfam" id="PF01928">
    <property type="entry name" value="CYTH"/>
    <property type="match status" value="1"/>
</dbReference>
<sequence>MEAELKLALPSRAALDALLEHLGASDRKGILQSSIFYDTPSETIRGEGCNARLRHALHRDNGTESWVVTVKGPKLKQKEFKADSIAVRPEEEEEGRCKRRYKKCSTQSAKHSASRPRASSRGIGSL</sequence>
<reference evidence="3" key="1">
    <citation type="submission" date="2021-01" db="EMBL/GenBank/DDBJ databases">
        <authorList>
            <person name="Corre E."/>
            <person name="Pelletier E."/>
            <person name="Niang G."/>
            <person name="Scheremetjew M."/>
            <person name="Finn R."/>
            <person name="Kale V."/>
            <person name="Holt S."/>
            <person name="Cochrane G."/>
            <person name="Meng A."/>
            <person name="Brown T."/>
            <person name="Cohen L."/>
        </authorList>
    </citation>
    <scope>NUCLEOTIDE SEQUENCE</scope>
    <source>
        <strain evidence="3">CCMP645</strain>
    </source>
</reference>
<dbReference type="InterPro" id="IPR023577">
    <property type="entry name" value="CYTH_domain"/>
</dbReference>
<feature type="region of interest" description="Disordered" evidence="1">
    <location>
        <begin position="87"/>
        <end position="126"/>
    </location>
</feature>
<dbReference type="InterPro" id="IPR033469">
    <property type="entry name" value="CYTH-like_dom_sf"/>
</dbReference>
<proteinExistence type="predicted"/>
<dbReference type="SUPFAM" id="SSF55154">
    <property type="entry name" value="CYTH-like phosphatases"/>
    <property type="match status" value="1"/>
</dbReference>
<evidence type="ECO:0000259" key="2">
    <source>
        <dbReference type="Pfam" id="PF01928"/>
    </source>
</evidence>
<evidence type="ECO:0000313" key="3">
    <source>
        <dbReference type="EMBL" id="CAE0768760.1"/>
    </source>
</evidence>
<organism evidence="3">
    <name type="scientific">Chrysotila carterae</name>
    <name type="common">Marine alga</name>
    <name type="synonym">Syracosphaera carterae</name>
    <dbReference type="NCBI Taxonomy" id="13221"/>
    <lineage>
        <taxon>Eukaryota</taxon>
        <taxon>Haptista</taxon>
        <taxon>Haptophyta</taxon>
        <taxon>Prymnesiophyceae</taxon>
        <taxon>Isochrysidales</taxon>
        <taxon>Isochrysidaceae</taxon>
        <taxon>Chrysotila</taxon>
    </lineage>
</organism>
<accession>A0A7S4BKD6</accession>
<gene>
    <name evidence="3" type="ORF">PCAR00345_LOCUS21372</name>
</gene>
<dbReference type="Gene3D" id="2.40.320.10">
    <property type="entry name" value="Hypothetical Protein Pfu-838710-001"/>
    <property type="match status" value="1"/>
</dbReference>